<proteinExistence type="predicted"/>
<dbReference type="AlphaFoldDB" id="E6TU22"/>
<dbReference type="Proteomes" id="UP000001401">
    <property type="component" value="Chromosome"/>
</dbReference>
<organism evidence="1 2">
    <name type="scientific">Evansella cellulosilytica (strain ATCC 21833 / DSM 2522 / FERM P-1141 / JCM 9156 / N-4)</name>
    <name type="common">Bacillus cellulosilyticus</name>
    <dbReference type="NCBI Taxonomy" id="649639"/>
    <lineage>
        <taxon>Bacteria</taxon>
        <taxon>Bacillati</taxon>
        <taxon>Bacillota</taxon>
        <taxon>Bacilli</taxon>
        <taxon>Bacillales</taxon>
        <taxon>Bacillaceae</taxon>
        <taxon>Evansella</taxon>
    </lineage>
</organism>
<dbReference type="EMBL" id="CP002394">
    <property type="protein sequence ID" value="ADU32053.1"/>
    <property type="molecule type" value="Genomic_DNA"/>
</dbReference>
<sequence>MKSFDTYPKTVKKTVRYIKQDASLEQIKKIEDLILKSIQARKQELVNKGS</sequence>
<dbReference type="HOGENOM" id="CLU_214740_0_0_9"/>
<dbReference type="KEGG" id="bco:Bcell_3814"/>
<evidence type="ECO:0000313" key="1">
    <source>
        <dbReference type="EMBL" id="ADU32053.1"/>
    </source>
</evidence>
<evidence type="ECO:0000313" key="2">
    <source>
        <dbReference type="Proteomes" id="UP000001401"/>
    </source>
</evidence>
<name>E6TU22_EVAC2</name>
<protein>
    <submittedName>
        <fullName evidence="1">Uncharacterized protein</fullName>
    </submittedName>
</protein>
<accession>E6TU22</accession>
<gene>
    <name evidence="1" type="ordered locus">Bcell_3814</name>
</gene>
<keyword evidence="2" id="KW-1185">Reference proteome</keyword>
<dbReference type="RefSeq" id="WP_013490384.1">
    <property type="nucleotide sequence ID" value="NC_014829.1"/>
</dbReference>
<reference evidence="1" key="1">
    <citation type="submission" date="2010-12" db="EMBL/GenBank/DDBJ databases">
        <title>Complete sequence of Bacillus cellulosilyticus DSM 2522.</title>
        <authorList>
            <consortium name="US DOE Joint Genome Institute"/>
            <person name="Lucas S."/>
            <person name="Copeland A."/>
            <person name="Lapidus A."/>
            <person name="Cheng J.-F."/>
            <person name="Bruce D."/>
            <person name="Goodwin L."/>
            <person name="Pitluck S."/>
            <person name="Chertkov O."/>
            <person name="Detter J.C."/>
            <person name="Han C."/>
            <person name="Tapia R."/>
            <person name="Land M."/>
            <person name="Hauser L."/>
            <person name="Jeffries C."/>
            <person name="Kyrpides N."/>
            <person name="Ivanova N."/>
            <person name="Mikhailova N."/>
            <person name="Brumm P."/>
            <person name="Mead D."/>
            <person name="Woyke T."/>
        </authorList>
    </citation>
    <scope>NUCLEOTIDE SEQUENCE [LARGE SCALE GENOMIC DNA]</scope>
    <source>
        <strain evidence="1">DSM 2522</strain>
    </source>
</reference>